<keyword evidence="2" id="KW-0472">Membrane</keyword>
<dbReference type="KEGG" id="pnd:Pla175_35720"/>
<feature type="region of interest" description="Disordered" evidence="1">
    <location>
        <begin position="56"/>
        <end position="78"/>
    </location>
</feature>
<dbReference type="EMBL" id="CP036291">
    <property type="protein sequence ID" value="QDU90170.1"/>
    <property type="molecule type" value="Genomic_DNA"/>
</dbReference>
<evidence type="ECO:0000313" key="4">
    <source>
        <dbReference type="Proteomes" id="UP000317429"/>
    </source>
</evidence>
<keyword evidence="2" id="KW-0812">Transmembrane</keyword>
<feature type="transmembrane region" description="Helical" evidence="2">
    <location>
        <begin position="35"/>
        <end position="53"/>
    </location>
</feature>
<proteinExistence type="predicted"/>
<protein>
    <submittedName>
        <fullName evidence="3">Uncharacterized protein</fullName>
    </submittedName>
</protein>
<evidence type="ECO:0000256" key="2">
    <source>
        <dbReference type="SAM" id="Phobius"/>
    </source>
</evidence>
<dbReference type="Proteomes" id="UP000317429">
    <property type="component" value="Chromosome"/>
</dbReference>
<reference evidence="3 4" key="1">
    <citation type="submission" date="2019-02" db="EMBL/GenBank/DDBJ databases">
        <title>Deep-cultivation of Planctomycetes and their phenomic and genomic characterization uncovers novel biology.</title>
        <authorList>
            <person name="Wiegand S."/>
            <person name="Jogler M."/>
            <person name="Boedeker C."/>
            <person name="Pinto D."/>
            <person name="Vollmers J."/>
            <person name="Rivas-Marin E."/>
            <person name="Kohn T."/>
            <person name="Peeters S.H."/>
            <person name="Heuer A."/>
            <person name="Rast P."/>
            <person name="Oberbeckmann S."/>
            <person name="Bunk B."/>
            <person name="Jeske O."/>
            <person name="Meyerdierks A."/>
            <person name="Storesund J.E."/>
            <person name="Kallscheuer N."/>
            <person name="Luecker S."/>
            <person name="Lage O.M."/>
            <person name="Pohl T."/>
            <person name="Merkel B.J."/>
            <person name="Hornburger P."/>
            <person name="Mueller R.-W."/>
            <person name="Bruemmer F."/>
            <person name="Labrenz M."/>
            <person name="Spormann A.M."/>
            <person name="Op den Camp H."/>
            <person name="Overmann J."/>
            <person name="Amann R."/>
            <person name="Jetten M.S.M."/>
            <person name="Mascher T."/>
            <person name="Medema M.H."/>
            <person name="Devos D.P."/>
            <person name="Kaster A.-K."/>
            <person name="Ovreas L."/>
            <person name="Rohde M."/>
            <person name="Galperin M.Y."/>
            <person name="Jogler C."/>
        </authorList>
    </citation>
    <scope>NUCLEOTIDE SEQUENCE [LARGE SCALE GENOMIC DNA]</scope>
    <source>
        <strain evidence="3 4">Pla175</strain>
    </source>
</reference>
<gene>
    <name evidence="3" type="ORF">Pla175_35720</name>
</gene>
<sequence length="78" mass="8231">MNVMIRVVALAALVGTIAPSLLLLGGHISEPAMRTSMLAATIVWFVVAPFWMLGSEGRGRDNSTPEHSVTDAAGRPTI</sequence>
<name>A0A518DFC5_9BACT</name>
<dbReference type="RefSeq" id="WP_145288120.1">
    <property type="nucleotide sequence ID" value="NZ_CP036291.1"/>
</dbReference>
<dbReference type="OrthoDB" id="285304at2"/>
<evidence type="ECO:0000256" key="1">
    <source>
        <dbReference type="SAM" id="MobiDB-lite"/>
    </source>
</evidence>
<evidence type="ECO:0000313" key="3">
    <source>
        <dbReference type="EMBL" id="QDU90170.1"/>
    </source>
</evidence>
<organism evidence="3 4">
    <name type="scientific">Pirellulimonas nuda</name>
    <dbReference type="NCBI Taxonomy" id="2528009"/>
    <lineage>
        <taxon>Bacteria</taxon>
        <taxon>Pseudomonadati</taxon>
        <taxon>Planctomycetota</taxon>
        <taxon>Planctomycetia</taxon>
        <taxon>Pirellulales</taxon>
        <taxon>Lacipirellulaceae</taxon>
        <taxon>Pirellulimonas</taxon>
    </lineage>
</organism>
<accession>A0A518DFC5</accession>
<keyword evidence="2" id="KW-1133">Transmembrane helix</keyword>
<keyword evidence="4" id="KW-1185">Reference proteome</keyword>
<dbReference type="AlphaFoldDB" id="A0A518DFC5"/>